<organism evidence="9 10">
    <name type="scientific">Paraclostridium tenue</name>
    <dbReference type="NCBI Taxonomy" id="1737"/>
    <lineage>
        <taxon>Bacteria</taxon>
        <taxon>Bacillati</taxon>
        <taxon>Bacillota</taxon>
        <taxon>Clostridia</taxon>
        <taxon>Peptostreptococcales</taxon>
        <taxon>Peptostreptococcaceae</taxon>
        <taxon>Paraclostridium</taxon>
    </lineage>
</organism>
<feature type="transmembrane region" description="Helical" evidence="8">
    <location>
        <begin position="70"/>
        <end position="92"/>
    </location>
</feature>
<feature type="transmembrane region" description="Helical" evidence="8">
    <location>
        <begin position="7"/>
        <end position="24"/>
    </location>
</feature>
<comment type="caution">
    <text evidence="9">The sequence shown here is derived from an EMBL/GenBank/DDBJ whole genome shotgun (WGS) entry which is preliminary data.</text>
</comment>
<proteinExistence type="inferred from homology"/>
<feature type="transmembrane region" description="Helical" evidence="8">
    <location>
        <begin position="250"/>
        <end position="273"/>
    </location>
</feature>
<evidence type="ECO:0000256" key="6">
    <source>
        <dbReference type="ARBA" id="ARBA00022989"/>
    </source>
</evidence>
<evidence type="ECO:0000313" key="10">
    <source>
        <dbReference type="Proteomes" id="UP001400965"/>
    </source>
</evidence>
<keyword evidence="3" id="KW-0813">Transport</keyword>
<dbReference type="Proteomes" id="UP001400965">
    <property type="component" value="Unassembled WGS sequence"/>
</dbReference>
<gene>
    <name evidence="9" type="ORF">GCM10008917_26770</name>
</gene>
<dbReference type="RefSeq" id="WP_346046890.1">
    <property type="nucleotide sequence ID" value="NZ_BAAACP010000025.1"/>
</dbReference>
<evidence type="ECO:0000256" key="5">
    <source>
        <dbReference type="ARBA" id="ARBA00022692"/>
    </source>
</evidence>
<sequence length="364" mass="41460">MISRDNIKYCLFVVFISLLIYKAIDNPYAFISSINGVIRFLSPFIIAVIMCLLINPLIMYLENKFKLPRLFNIFISYILLFLLLGFGLNLLIPSLLDTLNTIISEIPNYINNIDLFLNKYMSKTDIFDNLIPHVQQNLDSILKNIVDILSKISSNLLIYILSITSLFFNMIIGIILSIYILYDKEEILTNLKKLLYSSVSKKRSSKIIEFFDIVNEIFYHYIIGKFIDSIIIGVIAFIGFKFFINIKSSIFLSFIVFITNMIPYFGPFIGAIFPIFMTLIYSPIKALWVALFLLVLQQVDGNIIGPKVMGDYVGLSPLWIICAVLIGGSLFGLVGVFLSVPIAAIIKVYLCKYIDKNLNIKSSK</sequence>
<comment type="similarity">
    <text evidence="2">Belongs to the autoinducer-2 exporter (AI-2E) (TC 2.A.86) family.</text>
</comment>
<feature type="transmembrane region" description="Helical" evidence="8">
    <location>
        <begin position="36"/>
        <end position="58"/>
    </location>
</feature>
<feature type="transmembrane region" description="Helical" evidence="8">
    <location>
        <begin position="156"/>
        <end position="182"/>
    </location>
</feature>
<feature type="transmembrane region" description="Helical" evidence="8">
    <location>
        <begin position="318"/>
        <end position="346"/>
    </location>
</feature>
<feature type="transmembrane region" description="Helical" evidence="8">
    <location>
        <begin position="226"/>
        <end position="244"/>
    </location>
</feature>
<dbReference type="EMBL" id="BAAACP010000025">
    <property type="protein sequence ID" value="GAA0866230.1"/>
    <property type="molecule type" value="Genomic_DNA"/>
</dbReference>
<evidence type="ECO:0000256" key="7">
    <source>
        <dbReference type="ARBA" id="ARBA00023136"/>
    </source>
</evidence>
<evidence type="ECO:0000256" key="4">
    <source>
        <dbReference type="ARBA" id="ARBA00022475"/>
    </source>
</evidence>
<accession>A0ABP3XR80</accession>
<dbReference type="PANTHER" id="PTHR21716">
    <property type="entry name" value="TRANSMEMBRANE PROTEIN"/>
    <property type="match status" value="1"/>
</dbReference>
<keyword evidence="5 8" id="KW-0812">Transmembrane</keyword>
<dbReference type="PANTHER" id="PTHR21716:SF53">
    <property type="entry name" value="PERMEASE PERM-RELATED"/>
    <property type="match status" value="1"/>
</dbReference>
<reference evidence="10" key="1">
    <citation type="journal article" date="2019" name="Int. J. Syst. Evol. Microbiol.">
        <title>The Global Catalogue of Microorganisms (GCM) 10K type strain sequencing project: providing services to taxonomists for standard genome sequencing and annotation.</title>
        <authorList>
            <consortium name="The Broad Institute Genomics Platform"/>
            <consortium name="The Broad Institute Genome Sequencing Center for Infectious Disease"/>
            <person name="Wu L."/>
            <person name="Ma J."/>
        </authorList>
    </citation>
    <scope>NUCLEOTIDE SEQUENCE [LARGE SCALE GENOMIC DNA]</scope>
    <source>
        <strain evidence="10">JCM 6486</strain>
    </source>
</reference>
<dbReference type="Pfam" id="PF01594">
    <property type="entry name" value="AI-2E_transport"/>
    <property type="match status" value="1"/>
</dbReference>
<evidence type="ECO:0000256" key="1">
    <source>
        <dbReference type="ARBA" id="ARBA00004651"/>
    </source>
</evidence>
<evidence type="ECO:0000256" key="3">
    <source>
        <dbReference type="ARBA" id="ARBA00022448"/>
    </source>
</evidence>
<evidence type="ECO:0000256" key="8">
    <source>
        <dbReference type="SAM" id="Phobius"/>
    </source>
</evidence>
<evidence type="ECO:0000313" key="9">
    <source>
        <dbReference type="EMBL" id="GAA0866230.1"/>
    </source>
</evidence>
<protein>
    <submittedName>
        <fullName evidence="9">AI-2E family transporter</fullName>
    </submittedName>
</protein>
<keyword evidence="6 8" id="KW-1133">Transmembrane helix</keyword>
<evidence type="ECO:0000256" key="2">
    <source>
        <dbReference type="ARBA" id="ARBA00009773"/>
    </source>
</evidence>
<keyword evidence="10" id="KW-1185">Reference proteome</keyword>
<name>A0ABP3XR80_9FIRM</name>
<keyword evidence="4" id="KW-1003">Cell membrane</keyword>
<feature type="transmembrane region" description="Helical" evidence="8">
    <location>
        <begin position="280"/>
        <end position="298"/>
    </location>
</feature>
<dbReference type="InterPro" id="IPR002549">
    <property type="entry name" value="AI-2E-like"/>
</dbReference>
<keyword evidence="7 8" id="KW-0472">Membrane</keyword>
<comment type="subcellular location">
    <subcellularLocation>
        <location evidence="1">Cell membrane</location>
        <topology evidence="1">Multi-pass membrane protein</topology>
    </subcellularLocation>
</comment>